<dbReference type="PANTHER" id="PTHR33693">
    <property type="entry name" value="TYPE-5 URACIL-DNA GLYCOSYLASE"/>
    <property type="match status" value="1"/>
</dbReference>
<keyword evidence="5" id="KW-1185">Reference proteome</keyword>
<protein>
    <recommendedName>
        <fullName evidence="6">Uracil-DNA glycosylase-like domain-containing protein</fullName>
    </recommendedName>
</protein>
<evidence type="ECO:0000313" key="5">
    <source>
        <dbReference type="Proteomes" id="UP000627446"/>
    </source>
</evidence>
<evidence type="ECO:0008006" key="6">
    <source>
        <dbReference type="Google" id="ProtNLM"/>
    </source>
</evidence>
<name>A0A923HM84_9BURK</name>
<keyword evidence="1" id="KW-0227">DNA damage</keyword>
<sequence length="231" mass="25169">MNSHREYFLRHLAIGEQWILRKSELPLETADSGLSADSNAGSSLAKMVNGDGVEGLREAISSCHQCTLCSSSGKLVQSDQIFNAEILVIYDWSEQENFDVQLGADFKKLLVNILKSMAVEPGRIASLSLLNANFPVSSLSIPSASSADFCGDFLRRAVALGKAKKMLVLGARAANALLENTLDIEQLRSSLLNFAGVPVVVTYSPYHLLAEPSLKRVVWRDICQFHSAIIS</sequence>
<proteinExistence type="predicted"/>
<dbReference type="PANTHER" id="PTHR33693:SF1">
    <property type="entry name" value="TYPE-4 URACIL-DNA GLYCOSYLASE"/>
    <property type="match status" value="1"/>
</dbReference>
<dbReference type="InterPro" id="IPR051536">
    <property type="entry name" value="UDG_Type-4/5"/>
</dbReference>
<evidence type="ECO:0000313" key="4">
    <source>
        <dbReference type="EMBL" id="MBC3880223.1"/>
    </source>
</evidence>
<organism evidence="4 5">
    <name type="scientific">Undibacterium nitidum</name>
    <dbReference type="NCBI Taxonomy" id="2762298"/>
    <lineage>
        <taxon>Bacteria</taxon>
        <taxon>Pseudomonadati</taxon>
        <taxon>Pseudomonadota</taxon>
        <taxon>Betaproteobacteria</taxon>
        <taxon>Burkholderiales</taxon>
        <taxon>Oxalobacteraceae</taxon>
        <taxon>Undibacterium</taxon>
    </lineage>
</organism>
<dbReference type="EMBL" id="JACOFZ010000001">
    <property type="protein sequence ID" value="MBC3880223.1"/>
    <property type="molecule type" value="Genomic_DNA"/>
</dbReference>
<keyword evidence="3" id="KW-0234">DNA repair</keyword>
<keyword evidence="2" id="KW-0378">Hydrolase</keyword>
<comment type="caution">
    <text evidence="4">The sequence shown here is derived from an EMBL/GenBank/DDBJ whole genome shotgun (WGS) entry which is preliminary data.</text>
</comment>
<dbReference type="InterPro" id="IPR036895">
    <property type="entry name" value="Uracil-DNA_glycosylase-like_sf"/>
</dbReference>
<dbReference type="GO" id="GO:0006281">
    <property type="term" value="P:DNA repair"/>
    <property type="evidence" value="ECO:0007669"/>
    <property type="project" value="UniProtKB-KW"/>
</dbReference>
<evidence type="ECO:0000256" key="2">
    <source>
        <dbReference type="ARBA" id="ARBA00022801"/>
    </source>
</evidence>
<dbReference type="GO" id="GO:0097506">
    <property type="term" value="F:deaminated base DNA N-glycosylase activity"/>
    <property type="evidence" value="ECO:0007669"/>
    <property type="project" value="UniProtKB-ARBA"/>
</dbReference>
<dbReference type="AlphaFoldDB" id="A0A923HM84"/>
<accession>A0A923HM84</accession>
<dbReference type="Gene3D" id="3.40.470.10">
    <property type="entry name" value="Uracil-DNA glycosylase-like domain"/>
    <property type="match status" value="1"/>
</dbReference>
<dbReference type="Proteomes" id="UP000627446">
    <property type="component" value="Unassembled WGS sequence"/>
</dbReference>
<dbReference type="RefSeq" id="WP_186915249.1">
    <property type="nucleotide sequence ID" value="NZ_JACOFZ010000001.1"/>
</dbReference>
<reference evidence="4" key="1">
    <citation type="submission" date="2020-08" db="EMBL/GenBank/DDBJ databases">
        <title>Novel species isolated from subtropical streams in China.</title>
        <authorList>
            <person name="Lu H."/>
        </authorList>
    </citation>
    <scope>NUCLEOTIDE SEQUENCE</scope>
    <source>
        <strain evidence="4">LX22W</strain>
    </source>
</reference>
<evidence type="ECO:0000256" key="1">
    <source>
        <dbReference type="ARBA" id="ARBA00022763"/>
    </source>
</evidence>
<gene>
    <name evidence="4" type="ORF">H8K36_02440</name>
</gene>
<evidence type="ECO:0000256" key="3">
    <source>
        <dbReference type="ARBA" id="ARBA00023204"/>
    </source>
</evidence>
<dbReference type="SUPFAM" id="SSF52141">
    <property type="entry name" value="Uracil-DNA glycosylase-like"/>
    <property type="match status" value="1"/>
</dbReference>